<sequence>MTLSARNRLTGTVQSVETNDPIAEVVLELDDGQTVAAIITSNSVDRLGLAEGDDVDAVIKATEVLIDA</sequence>
<evidence type="ECO:0000256" key="1">
    <source>
        <dbReference type="ARBA" id="ARBA00004202"/>
    </source>
</evidence>
<evidence type="ECO:0000313" key="4">
    <source>
        <dbReference type="EMBL" id="MFC4249296.1"/>
    </source>
</evidence>
<dbReference type="AlphaFoldDB" id="A0ABD5P518"/>
<proteinExistence type="predicted"/>
<dbReference type="InterPro" id="IPR008995">
    <property type="entry name" value="Mo/tungstate-bd_C_term_dom"/>
</dbReference>
<comment type="subcellular location">
    <subcellularLocation>
        <location evidence="1">Cell membrane</location>
        <topology evidence="1">Peripheral membrane protein</topology>
    </subcellularLocation>
</comment>
<dbReference type="Pfam" id="PF03459">
    <property type="entry name" value="TOBE"/>
    <property type="match status" value="1"/>
</dbReference>
<evidence type="ECO:0000313" key="5">
    <source>
        <dbReference type="Proteomes" id="UP001595821"/>
    </source>
</evidence>
<dbReference type="GeneID" id="71855709"/>
<keyword evidence="2" id="KW-0500">Molybdenum</keyword>
<evidence type="ECO:0000259" key="3">
    <source>
        <dbReference type="PROSITE" id="PS51866"/>
    </source>
</evidence>
<dbReference type="Proteomes" id="UP001595821">
    <property type="component" value="Unassembled WGS sequence"/>
</dbReference>
<name>A0ABD5P518_9EURY</name>
<dbReference type="GO" id="GO:0005886">
    <property type="term" value="C:plasma membrane"/>
    <property type="evidence" value="ECO:0007669"/>
    <property type="project" value="UniProtKB-SubCell"/>
</dbReference>
<dbReference type="PROSITE" id="PS51866">
    <property type="entry name" value="MOP"/>
    <property type="match status" value="1"/>
</dbReference>
<dbReference type="NCBIfam" id="TIGR00638">
    <property type="entry name" value="Mop"/>
    <property type="match status" value="1"/>
</dbReference>
<dbReference type="RefSeq" id="WP_246970563.1">
    <property type="nucleotide sequence ID" value="NZ_CP095397.1"/>
</dbReference>
<protein>
    <submittedName>
        <fullName evidence="4">Molybdopterin-binding protein</fullName>
    </submittedName>
</protein>
<dbReference type="InterPro" id="IPR004606">
    <property type="entry name" value="Mop_domain"/>
</dbReference>
<comment type="caution">
    <text evidence="4">The sequence shown here is derived from an EMBL/GenBank/DDBJ whole genome shotgun (WGS) entry which is preliminary data.</text>
</comment>
<organism evidence="4 5">
    <name type="scientific">Natribaculum luteum</name>
    <dbReference type="NCBI Taxonomy" id="1586232"/>
    <lineage>
        <taxon>Archaea</taxon>
        <taxon>Methanobacteriati</taxon>
        <taxon>Methanobacteriota</taxon>
        <taxon>Stenosarchaea group</taxon>
        <taxon>Halobacteria</taxon>
        <taxon>Halobacteriales</taxon>
        <taxon>Natrialbaceae</taxon>
        <taxon>Natribaculum</taxon>
    </lineage>
</organism>
<accession>A0ABD5P518</accession>
<dbReference type="SUPFAM" id="SSF50331">
    <property type="entry name" value="MOP-like"/>
    <property type="match status" value="1"/>
</dbReference>
<feature type="domain" description="Mop" evidence="3">
    <location>
        <begin position="2"/>
        <end position="68"/>
    </location>
</feature>
<reference evidence="4 5" key="1">
    <citation type="journal article" date="2014" name="Int. J. Syst. Evol. Microbiol.">
        <title>Complete genome sequence of Corynebacterium casei LMG S-19264T (=DSM 44701T), isolated from a smear-ripened cheese.</title>
        <authorList>
            <consortium name="US DOE Joint Genome Institute (JGI-PGF)"/>
            <person name="Walter F."/>
            <person name="Albersmeier A."/>
            <person name="Kalinowski J."/>
            <person name="Ruckert C."/>
        </authorList>
    </citation>
    <scope>NUCLEOTIDE SEQUENCE [LARGE SCALE GENOMIC DNA]</scope>
    <source>
        <strain evidence="4 5">IBRC-M 10912</strain>
    </source>
</reference>
<evidence type="ECO:0000256" key="2">
    <source>
        <dbReference type="ARBA" id="ARBA00022505"/>
    </source>
</evidence>
<dbReference type="InterPro" id="IPR005116">
    <property type="entry name" value="Transp-assoc_OB_typ1"/>
</dbReference>
<gene>
    <name evidence="4" type="ORF">ACFOZ7_20590</name>
</gene>
<dbReference type="Gene3D" id="2.40.50.100">
    <property type="match status" value="1"/>
</dbReference>
<dbReference type="EMBL" id="JBHSDJ010000132">
    <property type="protein sequence ID" value="MFC4249296.1"/>
    <property type="molecule type" value="Genomic_DNA"/>
</dbReference>